<dbReference type="AlphaFoldDB" id="A0A5N5X6B5"/>
<dbReference type="EMBL" id="ML732191">
    <property type="protein sequence ID" value="KAB8075627.1"/>
    <property type="molecule type" value="Genomic_DNA"/>
</dbReference>
<proteinExistence type="predicted"/>
<keyword evidence="1" id="KW-0472">Membrane</keyword>
<keyword evidence="1" id="KW-0812">Transmembrane</keyword>
<keyword evidence="3" id="KW-1185">Reference proteome</keyword>
<sequence>MMACKRRSVPDPGVLLYKRIGVQYRGTGYRRKGGTCSNSMLMGIILVLKIGTLLKYDA</sequence>
<keyword evidence="1" id="KW-1133">Transmembrane helix</keyword>
<evidence type="ECO:0000313" key="3">
    <source>
        <dbReference type="Proteomes" id="UP000326565"/>
    </source>
</evidence>
<dbReference type="Proteomes" id="UP000326565">
    <property type="component" value="Unassembled WGS sequence"/>
</dbReference>
<name>A0A5N5X6B5_9EURO</name>
<evidence type="ECO:0000256" key="1">
    <source>
        <dbReference type="SAM" id="Phobius"/>
    </source>
</evidence>
<evidence type="ECO:0000313" key="2">
    <source>
        <dbReference type="EMBL" id="KAB8075627.1"/>
    </source>
</evidence>
<reference evidence="2 3" key="1">
    <citation type="submission" date="2019-04" db="EMBL/GenBank/DDBJ databases">
        <title>Friends and foes A comparative genomics study of 23 Aspergillus species from section Flavi.</title>
        <authorList>
            <consortium name="DOE Joint Genome Institute"/>
            <person name="Kjaerbolling I."/>
            <person name="Vesth T."/>
            <person name="Frisvad J.C."/>
            <person name="Nybo J.L."/>
            <person name="Theobald S."/>
            <person name="Kildgaard S."/>
            <person name="Isbrandt T."/>
            <person name="Kuo A."/>
            <person name="Sato A."/>
            <person name="Lyhne E.K."/>
            <person name="Kogle M.E."/>
            <person name="Wiebenga A."/>
            <person name="Kun R.S."/>
            <person name="Lubbers R.J."/>
            <person name="Makela M.R."/>
            <person name="Barry K."/>
            <person name="Chovatia M."/>
            <person name="Clum A."/>
            <person name="Daum C."/>
            <person name="Haridas S."/>
            <person name="He G."/>
            <person name="LaButti K."/>
            <person name="Lipzen A."/>
            <person name="Mondo S."/>
            <person name="Riley R."/>
            <person name="Salamov A."/>
            <person name="Simmons B.A."/>
            <person name="Magnuson J.K."/>
            <person name="Henrissat B."/>
            <person name="Mortensen U.H."/>
            <person name="Larsen T.O."/>
            <person name="Devries R.P."/>
            <person name="Grigoriev I.V."/>
            <person name="Machida M."/>
            <person name="Baker S.E."/>
            <person name="Andersen M.R."/>
        </authorList>
    </citation>
    <scope>NUCLEOTIDE SEQUENCE [LARGE SCALE GENOMIC DNA]</scope>
    <source>
        <strain evidence="2 3">CBS 151.66</strain>
    </source>
</reference>
<accession>A0A5N5X6B5</accession>
<protein>
    <submittedName>
        <fullName evidence="2">Uncharacterized protein</fullName>
    </submittedName>
</protein>
<organism evidence="2 3">
    <name type="scientific">Aspergillus leporis</name>
    <dbReference type="NCBI Taxonomy" id="41062"/>
    <lineage>
        <taxon>Eukaryota</taxon>
        <taxon>Fungi</taxon>
        <taxon>Dikarya</taxon>
        <taxon>Ascomycota</taxon>
        <taxon>Pezizomycotina</taxon>
        <taxon>Eurotiomycetes</taxon>
        <taxon>Eurotiomycetidae</taxon>
        <taxon>Eurotiales</taxon>
        <taxon>Aspergillaceae</taxon>
        <taxon>Aspergillus</taxon>
        <taxon>Aspergillus subgen. Circumdati</taxon>
    </lineage>
</organism>
<feature type="transmembrane region" description="Helical" evidence="1">
    <location>
        <begin position="39"/>
        <end position="56"/>
    </location>
</feature>
<gene>
    <name evidence="2" type="ORF">BDV29DRAFT_171494</name>
</gene>